<gene>
    <name evidence="5" type="ORF">MKZ38_009919</name>
</gene>
<evidence type="ECO:0000256" key="2">
    <source>
        <dbReference type="ARBA" id="ARBA00013807"/>
    </source>
</evidence>
<dbReference type="GO" id="GO:0000149">
    <property type="term" value="F:SNARE binding"/>
    <property type="evidence" value="ECO:0007669"/>
    <property type="project" value="TreeGrafter"/>
</dbReference>
<comment type="caution">
    <text evidence="5">The sequence shown here is derived from an EMBL/GenBank/DDBJ whole genome shotgun (WGS) entry which is preliminary data.</text>
</comment>
<evidence type="ECO:0000256" key="4">
    <source>
        <dbReference type="SAM" id="MobiDB-lite"/>
    </source>
</evidence>
<dbReference type="Pfam" id="PF10186">
    <property type="entry name" value="ATG14"/>
    <property type="match status" value="1"/>
</dbReference>
<sequence length="545" mass="59962">MILCNICRRPHHPQKRPFLCPVDVRNNLYEGRINNATLLLENEQLETKINSYLANGVDLKPSSTSAEAEAKTVRLNTLQSESRRSQEYTQDMEAQADRLRDGIAARKREVEEMKAANSRQKKDLASASDGLRGRRQRLLDDTERAIRKTNQNWDSGHEKLAATRSFLCMESARLFGVKRIRKGPSSRYEYHIGGIEILGLIAMNEARSEMVSASLANIAHILVLASQYLTIRLPAEITLPHKDYPRPTIFPIDSSYRPGEAQFPGSQPSLVGDADHQRRARPRPLYLEKTLKTLARDDPTAYSFFLEGIALLGYDIVWACTTQGVYVGDKDSIEDFCNFGKNLYNLLIGNSLYTNSAGRIYQASTGQAAAASTAAPGGDGADIIQATMGKFSHGAAHDNLCSAEGTEFLRKHKSRLPLPIKIAEKLKRKLNPIPDWELLEHPDSLEDTVLVCGADTANSATRVRERERERDRRASFGIESLMTEMNMGEQTPGTAAPAAPAAGGSDDSAGPNPGRSGPGTPTGISSPPQTRAMSGTNGWTKLRSR</sequence>
<feature type="region of interest" description="Disordered" evidence="4">
    <location>
        <begin position="112"/>
        <end position="132"/>
    </location>
</feature>
<dbReference type="GO" id="GO:0035493">
    <property type="term" value="P:SNARE complex assembly"/>
    <property type="evidence" value="ECO:0007669"/>
    <property type="project" value="TreeGrafter"/>
</dbReference>
<feature type="compositionally biased region" description="Low complexity" evidence="4">
    <location>
        <begin position="491"/>
        <end position="530"/>
    </location>
</feature>
<dbReference type="GO" id="GO:0005768">
    <property type="term" value="C:endosome"/>
    <property type="evidence" value="ECO:0007669"/>
    <property type="project" value="TreeGrafter"/>
</dbReference>
<reference evidence="5" key="1">
    <citation type="submission" date="2022-07" db="EMBL/GenBank/DDBJ databases">
        <title>Draft genome sequence of Zalerion maritima ATCC 34329, a (micro)plastics degrading marine fungus.</title>
        <authorList>
            <person name="Paco A."/>
            <person name="Goncalves M.F.M."/>
            <person name="Rocha-Santos T.A.P."/>
            <person name="Alves A."/>
        </authorList>
    </citation>
    <scope>NUCLEOTIDE SEQUENCE</scope>
    <source>
        <strain evidence="5">ATCC 34329</strain>
    </source>
</reference>
<dbReference type="AlphaFoldDB" id="A0AAD5RSV5"/>
<feature type="region of interest" description="Disordered" evidence="4">
    <location>
        <begin position="63"/>
        <end position="97"/>
    </location>
</feature>
<dbReference type="PANTHER" id="PTHR15157:SF13">
    <property type="entry name" value="AUTOPHAGY-RELATED PROTEIN 14"/>
    <property type="match status" value="1"/>
</dbReference>
<feature type="compositionally biased region" description="Basic and acidic residues" evidence="4">
    <location>
        <begin position="112"/>
        <end position="124"/>
    </location>
</feature>
<evidence type="ECO:0000313" key="6">
    <source>
        <dbReference type="Proteomes" id="UP001201980"/>
    </source>
</evidence>
<keyword evidence="6" id="KW-1185">Reference proteome</keyword>
<feature type="region of interest" description="Disordered" evidence="4">
    <location>
        <begin position="459"/>
        <end position="545"/>
    </location>
</feature>
<feature type="compositionally biased region" description="Basic and acidic residues" evidence="4">
    <location>
        <begin position="462"/>
        <end position="474"/>
    </location>
</feature>
<accession>A0AAD5RSV5</accession>
<comment type="similarity">
    <text evidence="1">Belongs to the ATG14 family.</text>
</comment>
<dbReference type="PANTHER" id="PTHR15157">
    <property type="entry name" value="UV RADIATION RESISTANCE-ASSOCIATED GENE PROTEIN"/>
    <property type="match status" value="1"/>
</dbReference>
<evidence type="ECO:0000256" key="1">
    <source>
        <dbReference type="ARBA" id="ARBA00009574"/>
    </source>
</evidence>
<protein>
    <recommendedName>
        <fullName evidence="2">Autophagy-related protein 14</fullName>
    </recommendedName>
</protein>
<dbReference type="Proteomes" id="UP001201980">
    <property type="component" value="Unassembled WGS sequence"/>
</dbReference>
<dbReference type="InterPro" id="IPR018791">
    <property type="entry name" value="UV_resistance/autophagy_Atg14"/>
</dbReference>
<dbReference type="GO" id="GO:0000323">
    <property type="term" value="C:lytic vacuole"/>
    <property type="evidence" value="ECO:0007669"/>
    <property type="project" value="TreeGrafter"/>
</dbReference>
<name>A0AAD5RSV5_9PEZI</name>
<proteinExistence type="inferred from homology"/>
<dbReference type="GO" id="GO:0032991">
    <property type="term" value="C:protein-containing complex"/>
    <property type="evidence" value="ECO:0007669"/>
    <property type="project" value="UniProtKB-ARBA"/>
</dbReference>
<dbReference type="EMBL" id="JAKWBI020000081">
    <property type="protein sequence ID" value="KAJ2903434.1"/>
    <property type="molecule type" value="Genomic_DNA"/>
</dbReference>
<evidence type="ECO:0000313" key="5">
    <source>
        <dbReference type="EMBL" id="KAJ2903434.1"/>
    </source>
</evidence>
<keyword evidence="3" id="KW-0175">Coiled coil</keyword>
<organism evidence="5 6">
    <name type="scientific">Zalerion maritima</name>
    <dbReference type="NCBI Taxonomy" id="339359"/>
    <lineage>
        <taxon>Eukaryota</taxon>
        <taxon>Fungi</taxon>
        <taxon>Dikarya</taxon>
        <taxon>Ascomycota</taxon>
        <taxon>Pezizomycotina</taxon>
        <taxon>Sordariomycetes</taxon>
        <taxon>Lulworthiomycetidae</taxon>
        <taxon>Lulworthiales</taxon>
        <taxon>Lulworthiaceae</taxon>
        <taxon>Zalerion</taxon>
    </lineage>
</organism>
<evidence type="ECO:0000256" key="3">
    <source>
        <dbReference type="ARBA" id="ARBA00023054"/>
    </source>
</evidence>